<gene>
    <name evidence="2" type="ORF">MTBBW1_2180014</name>
</gene>
<dbReference type="Pfam" id="PF02589">
    <property type="entry name" value="LUD_dom"/>
    <property type="match status" value="1"/>
</dbReference>
<sequence length="210" mass="22699">MTQMDIVTEFKKKTSMVSSMVHEAQSIQDALEIAVSVCVKKSPAMMTNSSSETPHTGDSDSRISLMHGKTMAALDLDEDKLKILAKLCSDNNIDLITESLRNHGTGIDVGITTADYGIADTGTLVVSSDSEEKRLATMISEIHVALLLKSNIRPSALAMCEELELLTSKPSSYTAFITGPSRTADIERVLAIGVHGPLELHIILLDDIEK</sequence>
<dbReference type="EMBL" id="FWEV01000133">
    <property type="protein sequence ID" value="SLM30266.1"/>
    <property type="molecule type" value="Genomic_DNA"/>
</dbReference>
<dbReference type="Gene3D" id="3.40.50.10420">
    <property type="entry name" value="NagB/RpiA/CoA transferase-like"/>
    <property type="match status" value="1"/>
</dbReference>
<evidence type="ECO:0000313" key="2">
    <source>
        <dbReference type="EMBL" id="SLM30266.1"/>
    </source>
</evidence>
<name>A0A1W1HCV6_9BACT</name>
<evidence type="ECO:0000313" key="3">
    <source>
        <dbReference type="Proteomes" id="UP000191931"/>
    </source>
</evidence>
<accession>A0A1W1HCV6</accession>
<dbReference type="InterPro" id="IPR003741">
    <property type="entry name" value="LUD_dom"/>
</dbReference>
<dbReference type="SUPFAM" id="SSF100950">
    <property type="entry name" value="NagB/RpiA/CoA transferase-like"/>
    <property type="match status" value="1"/>
</dbReference>
<evidence type="ECO:0000259" key="1">
    <source>
        <dbReference type="Pfam" id="PF02589"/>
    </source>
</evidence>
<protein>
    <recommendedName>
        <fullName evidence="1">LUD domain-containing protein</fullName>
    </recommendedName>
</protein>
<dbReference type="PANTHER" id="PTHR43682">
    <property type="entry name" value="LACTATE UTILIZATION PROTEIN C"/>
    <property type="match status" value="1"/>
</dbReference>
<feature type="domain" description="LUD" evidence="1">
    <location>
        <begin position="8"/>
        <end position="205"/>
    </location>
</feature>
<proteinExistence type="predicted"/>
<dbReference type="PANTHER" id="PTHR43682:SF1">
    <property type="entry name" value="LACTATE UTILIZATION PROTEIN C"/>
    <property type="match status" value="1"/>
</dbReference>
<dbReference type="STRING" id="1246637.MTBBW1_2180014"/>
<dbReference type="AlphaFoldDB" id="A0A1W1HCV6"/>
<keyword evidence="3" id="KW-1185">Reference proteome</keyword>
<dbReference type="Proteomes" id="UP000191931">
    <property type="component" value="Unassembled WGS sequence"/>
</dbReference>
<reference evidence="2 3" key="1">
    <citation type="submission" date="2017-03" db="EMBL/GenBank/DDBJ databases">
        <authorList>
            <person name="Afonso C.L."/>
            <person name="Miller P.J."/>
            <person name="Scott M.A."/>
            <person name="Spackman E."/>
            <person name="Goraichik I."/>
            <person name="Dimitrov K.M."/>
            <person name="Suarez D.L."/>
            <person name="Swayne D.E."/>
        </authorList>
    </citation>
    <scope>NUCLEOTIDE SEQUENCE [LARGE SCALE GENOMIC DNA]</scope>
    <source>
        <strain evidence="2">PRJEB14757</strain>
    </source>
</reference>
<dbReference type="InterPro" id="IPR024185">
    <property type="entry name" value="FTHF_cligase-like_sf"/>
</dbReference>
<dbReference type="InterPro" id="IPR037171">
    <property type="entry name" value="NagB/RpiA_transferase-like"/>
</dbReference>
<organism evidence="2 3">
    <name type="scientific">Desulfamplus magnetovallimortis</name>
    <dbReference type="NCBI Taxonomy" id="1246637"/>
    <lineage>
        <taxon>Bacteria</taxon>
        <taxon>Pseudomonadati</taxon>
        <taxon>Thermodesulfobacteriota</taxon>
        <taxon>Desulfobacteria</taxon>
        <taxon>Desulfobacterales</taxon>
        <taxon>Desulfobacteraceae</taxon>
        <taxon>Desulfamplus</taxon>
    </lineage>
</organism>